<dbReference type="Pfam" id="PF02776">
    <property type="entry name" value="TPP_enzyme_N"/>
    <property type="match status" value="1"/>
</dbReference>
<dbReference type="NCBIfam" id="NF004807">
    <property type="entry name" value="PRK06154.1"/>
    <property type="match status" value="1"/>
</dbReference>
<dbReference type="InterPro" id="IPR029061">
    <property type="entry name" value="THDP-binding"/>
</dbReference>
<dbReference type="SUPFAM" id="SSF52518">
    <property type="entry name" value="Thiamin diphosphate-binding fold (THDP-binding)"/>
    <property type="match status" value="2"/>
</dbReference>
<evidence type="ECO:0000259" key="6">
    <source>
        <dbReference type="Pfam" id="PF02775"/>
    </source>
</evidence>
<evidence type="ECO:0000313" key="8">
    <source>
        <dbReference type="EMBL" id="MYC96068.1"/>
    </source>
</evidence>
<protein>
    <submittedName>
        <fullName evidence="8">Thiamine pyrophosphate-requiring protein</fullName>
    </submittedName>
</protein>
<dbReference type="AlphaFoldDB" id="A0A6B1D8S1"/>
<evidence type="ECO:0000256" key="4">
    <source>
        <dbReference type="RuleBase" id="RU362132"/>
    </source>
</evidence>
<dbReference type="EMBL" id="VXMH01000071">
    <property type="protein sequence ID" value="MYC96068.1"/>
    <property type="molecule type" value="Genomic_DNA"/>
</dbReference>
<evidence type="ECO:0000256" key="1">
    <source>
        <dbReference type="ARBA" id="ARBA00001964"/>
    </source>
</evidence>
<accession>A0A6B1D8S1</accession>
<evidence type="ECO:0000259" key="7">
    <source>
        <dbReference type="Pfam" id="PF02776"/>
    </source>
</evidence>
<feature type="domain" description="Thiamine pyrophosphate enzyme central" evidence="5">
    <location>
        <begin position="185"/>
        <end position="318"/>
    </location>
</feature>
<feature type="domain" description="Thiamine pyrophosphate enzyme N-terminal TPP-binding" evidence="7">
    <location>
        <begin position="1"/>
        <end position="104"/>
    </location>
</feature>
<dbReference type="GO" id="GO:0030976">
    <property type="term" value="F:thiamine pyrophosphate binding"/>
    <property type="evidence" value="ECO:0007669"/>
    <property type="project" value="InterPro"/>
</dbReference>
<dbReference type="SUPFAM" id="SSF52467">
    <property type="entry name" value="DHS-like NAD/FAD-binding domain"/>
    <property type="match status" value="1"/>
</dbReference>
<comment type="cofactor">
    <cofactor evidence="1">
        <name>thiamine diphosphate</name>
        <dbReference type="ChEBI" id="CHEBI:58937"/>
    </cofactor>
</comment>
<dbReference type="InterPro" id="IPR045229">
    <property type="entry name" value="TPP_enz"/>
</dbReference>
<dbReference type="InterPro" id="IPR012000">
    <property type="entry name" value="Thiamin_PyroP_enz_cen_dom"/>
</dbReference>
<organism evidence="8">
    <name type="scientific">Caldilineaceae bacterium SB0661_bin_32</name>
    <dbReference type="NCBI Taxonomy" id="2605255"/>
    <lineage>
        <taxon>Bacteria</taxon>
        <taxon>Bacillati</taxon>
        <taxon>Chloroflexota</taxon>
        <taxon>Caldilineae</taxon>
        <taxon>Caldilineales</taxon>
        <taxon>Caldilineaceae</taxon>
    </lineage>
</organism>
<dbReference type="InterPro" id="IPR029035">
    <property type="entry name" value="DHS-like_NAD/FAD-binding_dom"/>
</dbReference>
<dbReference type="GO" id="GO:0003984">
    <property type="term" value="F:acetolactate synthase activity"/>
    <property type="evidence" value="ECO:0007669"/>
    <property type="project" value="TreeGrafter"/>
</dbReference>
<gene>
    <name evidence="8" type="ORF">F4X14_13990</name>
</gene>
<dbReference type="PANTHER" id="PTHR18968:SF13">
    <property type="entry name" value="ACETOLACTATE SYNTHASE CATALYTIC SUBUNIT, MITOCHONDRIAL"/>
    <property type="match status" value="1"/>
</dbReference>
<dbReference type="GO" id="GO:0000287">
    <property type="term" value="F:magnesium ion binding"/>
    <property type="evidence" value="ECO:0007669"/>
    <property type="project" value="InterPro"/>
</dbReference>
<dbReference type="InterPro" id="IPR000399">
    <property type="entry name" value="TPP-bd_CS"/>
</dbReference>
<dbReference type="GO" id="GO:0005948">
    <property type="term" value="C:acetolactate synthase complex"/>
    <property type="evidence" value="ECO:0007669"/>
    <property type="project" value="TreeGrafter"/>
</dbReference>
<reference evidence="8" key="1">
    <citation type="submission" date="2019-09" db="EMBL/GenBank/DDBJ databases">
        <title>Characterisation of the sponge microbiome using genome-centric metagenomics.</title>
        <authorList>
            <person name="Engelberts J.P."/>
            <person name="Robbins S.J."/>
            <person name="De Goeij J.M."/>
            <person name="Aranda M."/>
            <person name="Bell S.C."/>
            <person name="Webster N.S."/>
        </authorList>
    </citation>
    <scope>NUCLEOTIDE SEQUENCE</scope>
    <source>
        <strain evidence="8">SB0661_bin_32</strain>
    </source>
</reference>
<sequence length="548" mass="59243">MNGIEAIAAILKAEGVEWLACYPSNPLIEAAAQVGIRPINFRHERGAIMAADGYSRTSGRQRFGVVAVQSQAGAENAMGGIAQAYADNVPILVLPGGVQLDQLAVRPNFSASQNYQGLVKRVEAIYRPDQVAAVMRRAFHALRNGPPGPVVVEMLTDVCDQEVPESALDYRPPPMMRQVPAAADIDEAVKRLLQAEKPVIWAGGGVLLAGAAAALRELAELTGIPVFCTMPGKSAFDERHPLCLGAGSRATTLPAHRWLQECDLLLAIGTSLTRGPYCQIILPGKVIIQNTIDPDDINKDESVDVGLVGDARLTLEAMVELVKRQDGKDRSQRSRQTAAEIAACRKPWLDEWMPLLTSEEEPLNTYRVIHDIDRTLDWENSIVTHDAGAPRDSIVPFYTATVPHSYIGWGKTTHLGFGLPLMIGAKLAHPDKFCLNLMGDGAFGMSGLDLETAVRSKAAITTVLLNNGGMATYAPGNFATARERFGVSHMIGDYAKIAEGLGAVGITVKRTAEMVPALQRAQKLNAEGQTVLIDVHSNLEARRSRWDR</sequence>
<dbReference type="InterPro" id="IPR011766">
    <property type="entry name" value="TPP_enzyme_TPP-bd"/>
</dbReference>
<dbReference type="CDD" id="cd07035">
    <property type="entry name" value="TPP_PYR_POX_like"/>
    <property type="match status" value="1"/>
</dbReference>
<comment type="caution">
    <text evidence="8">The sequence shown here is derived from an EMBL/GenBank/DDBJ whole genome shotgun (WGS) entry which is preliminary data.</text>
</comment>
<name>A0A6B1D8S1_9CHLR</name>
<evidence type="ECO:0000256" key="2">
    <source>
        <dbReference type="ARBA" id="ARBA00007812"/>
    </source>
</evidence>
<evidence type="ECO:0000256" key="3">
    <source>
        <dbReference type="ARBA" id="ARBA00023052"/>
    </source>
</evidence>
<dbReference type="Pfam" id="PF02775">
    <property type="entry name" value="TPP_enzyme_C"/>
    <property type="match status" value="1"/>
</dbReference>
<dbReference type="PANTHER" id="PTHR18968">
    <property type="entry name" value="THIAMINE PYROPHOSPHATE ENZYMES"/>
    <property type="match status" value="1"/>
</dbReference>
<dbReference type="Pfam" id="PF00205">
    <property type="entry name" value="TPP_enzyme_M"/>
    <property type="match status" value="1"/>
</dbReference>
<dbReference type="Gene3D" id="3.40.50.1220">
    <property type="entry name" value="TPP-binding domain"/>
    <property type="match status" value="1"/>
</dbReference>
<dbReference type="GO" id="GO:0009097">
    <property type="term" value="P:isoleucine biosynthetic process"/>
    <property type="evidence" value="ECO:0007669"/>
    <property type="project" value="TreeGrafter"/>
</dbReference>
<feature type="domain" description="Thiamine pyrophosphate enzyme TPP-binding" evidence="6">
    <location>
        <begin position="394"/>
        <end position="535"/>
    </location>
</feature>
<proteinExistence type="inferred from homology"/>
<dbReference type="InterPro" id="IPR012001">
    <property type="entry name" value="Thiamin_PyroP_enz_TPP-bd_dom"/>
</dbReference>
<keyword evidence="3 4" id="KW-0786">Thiamine pyrophosphate</keyword>
<dbReference type="GO" id="GO:0050660">
    <property type="term" value="F:flavin adenine dinucleotide binding"/>
    <property type="evidence" value="ECO:0007669"/>
    <property type="project" value="TreeGrafter"/>
</dbReference>
<evidence type="ECO:0000259" key="5">
    <source>
        <dbReference type="Pfam" id="PF00205"/>
    </source>
</evidence>
<dbReference type="Gene3D" id="3.40.50.970">
    <property type="match status" value="2"/>
</dbReference>
<dbReference type="PROSITE" id="PS00187">
    <property type="entry name" value="TPP_ENZYMES"/>
    <property type="match status" value="1"/>
</dbReference>
<comment type="similarity">
    <text evidence="2 4">Belongs to the TPP enzyme family.</text>
</comment>
<dbReference type="GO" id="GO:0009099">
    <property type="term" value="P:L-valine biosynthetic process"/>
    <property type="evidence" value="ECO:0007669"/>
    <property type="project" value="TreeGrafter"/>
</dbReference>